<dbReference type="Gene3D" id="2.60.40.1820">
    <property type="match status" value="1"/>
</dbReference>
<dbReference type="InterPro" id="IPR013990">
    <property type="entry name" value="WHy-dom"/>
</dbReference>
<dbReference type="RefSeq" id="WP_090204368.1">
    <property type="nucleotide sequence ID" value="NZ_FOFO01000006.1"/>
</dbReference>
<dbReference type="OrthoDB" id="6196336at2"/>
<dbReference type="Pfam" id="PF03168">
    <property type="entry name" value="LEA_2"/>
    <property type="match status" value="1"/>
</dbReference>
<name>A0A1H9AQD5_9GAMM</name>
<keyword evidence="3" id="KW-1185">Reference proteome</keyword>
<evidence type="ECO:0000313" key="3">
    <source>
        <dbReference type="Proteomes" id="UP000199496"/>
    </source>
</evidence>
<protein>
    <submittedName>
        <fullName evidence="2">LEA14-like dessication related protein</fullName>
    </submittedName>
</protein>
<evidence type="ECO:0000313" key="2">
    <source>
        <dbReference type="EMBL" id="SEP79022.1"/>
    </source>
</evidence>
<organism evidence="2 3">
    <name type="scientific">Ectothiorhodospira magna</name>
    <dbReference type="NCBI Taxonomy" id="867345"/>
    <lineage>
        <taxon>Bacteria</taxon>
        <taxon>Pseudomonadati</taxon>
        <taxon>Pseudomonadota</taxon>
        <taxon>Gammaproteobacteria</taxon>
        <taxon>Chromatiales</taxon>
        <taxon>Ectothiorhodospiraceae</taxon>
        <taxon>Ectothiorhodospira</taxon>
    </lineage>
</organism>
<sequence>MRKHPFSPHRRLFLLSAGALLVSGCAGMRPGYETPSLLLDSFRALPSDSLSPRFLIGLRVVNPNPTPLPLRGMSYHVELEGRRLITGVASDLKTVPAYGEQLIEVQAGIDLINGLRLFNDLLGQTQRDTFRYTLKARMDTGGLSRFLTLEEAGEISLAGMGR</sequence>
<dbReference type="PROSITE" id="PS51257">
    <property type="entry name" value="PROKAR_LIPOPROTEIN"/>
    <property type="match status" value="1"/>
</dbReference>
<dbReference type="InterPro" id="IPR004864">
    <property type="entry name" value="LEA_2"/>
</dbReference>
<feature type="domain" description="Water stress and hypersensitive response" evidence="1">
    <location>
        <begin position="37"/>
        <end position="154"/>
    </location>
</feature>
<dbReference type="Proteomes" id="UP000199496">
    <property type="component" value="Unassembled WGS sequence"/>
</dbReference>
<dbReference type="STRING" id="867345.SAMN05421693_10635"/>
<evidence type="ECO:0000259" key="1">
    <source>
        <dbReference type="SMART" id="SM00769"/>
    </source>
</evidence>
<dbReference type="AlphaFoldDB" id="A0A1H9AQD5"/>
<proteinExistence type="predicted"/>
<reference evidence="2 3" key="1">
    <citation type="submission" date="2016-10" db="EMBL/GenBank/DDBJ databases">
        <authorList>
            <person name="de Groot N.N."/>
        </authorList>
    </citation>
    <scope>NUCLEOTIDE SEQUENCE [LARGE SCALE GENOMIC DNA]</scope>
    <source>
        <strain evidence="2 3">B7-7</strain>
    </source>
</reference>
<dbReference type="SUPFAM" id="SSF117070">
    <property type="entry name" value="LEA14-like"/>
    <property type="match status" value="1"/>
</dbReference>
<dbReference type="EMBL" id="FOFO01000006">
    <property type="protein sequence ID" value="SEP79022.1"/>
    <property type="molecule type" value="Genomic_DNA"/>
</dbReference>
<dbReference type="SMART" id="SM00769">
    <property type="entry name" value="WHy"/>
    <property type="match status" value="1"/>
</dbReference>
<accession>A0A1H9AQD5</accession>
<dbReference type="GO" id="GO:0009269">
    <property type="term" value="P:response to desiccation"/>
    <property type="evidence" value="ECO:0007669"/>
    <property type="project" value="InterPro"/>
</dbReference>
<gene>
    <name evidence="2" type="ORF">SAMN05421693_10635</name>
</gene>